<accession>A0A645AFT5</accession>
<evidence type="ECO:0000256" key="2">
    <source>
        <dbReference type="ARBA" id="ARBA00022556"/>
    </source>
</evidence>
<sequence>MAGCTAVAGSTKIGAHCMIAGAASIIGHLQIADNVHISTNTVVMRSIPHAGHYTGVFPFDDNANWEKNAATLRQLYKLRERVKALEQTIKNDG</sequence>
<evidence type="ECO:0000256" key="5">
    <source>
        <dbReference type="ARBA" id="ARBA00023315"/>
    </source>
</evidence>
<name>A0A645AFT5_9ZZZZ</name>
<dbReference type="InterPro" id="IPR011004">
    <property type="entry name" value="Trimer_LpxA-like_sf"/>
</dbReference>
<gene>
    <name evidence="6" type="primary">lpxD_29</name>
    <name evidence="6" type="ORF">SDC9_98803</name>
</gene>
<keyword evidence="5 6" id="KW-0012">Acyltransferase</keyword>
<dbReference type="GO" id="GO:0016020">
    <property type="term" value="C:membrane"/>
    <property type="evidence" value="ECO:0007669"/>
    <property type="project" value="GOC"/>
</dbReference>
<evidence type="ECO:0000256" key="3">
    <source>
        <dbReference type="ARBA" id="ARBA00022679"/>
    </source>
</evidence>
<evidence type="ECO:0000256" key="1">
    <source>
        <dbReference type="ARBA" id="ARBA00022516"/>
    </source>
</evidence>
<keyword evidence="4" id="KW-0443">Lipid metabolism</keyword>
<dbReference type="AlphaFoldDB" id="A0A645AFT5"/>
<dbReference type="InterPro" id="IPR007691">
    <property type="entry name" value="LpxD"/>
</dbReference>
<dbReference type="GO" id="GO:0016410">
    <property type="term" value="F:N-acyltransferase activity"/>
    <property type="evidence" value="ECO:0007669"/>
    <property type="project" value="InterPro"/>
</dbReference>
<dbReference type="PANTHER" id="PTHR43378">
    <property type="entry name" value="UDP-3-O-ACYLGLUCOSAMINE N-ACYLTRANSFERASE"/>
    <property type="match status" value="1"/>
</dbReference>
<keyword evidence="1" id="KW-0444">Lipid biosynthesis</keyword>
<dbReference type="Gene3D" id="2.160.10.10">
    <property type="entry name" value="Hexapeptide repeat proteins"/>
    <property type="match status" value="1"/>
</dbReference>
<dbReference type="EMBL" id="VSSQ01013689">
    <property type="protein sequence ID" value="MPM52050.1"/>
    <property type="molecule type" value="Genomic_DNA"/>
</dbReference>
<dbReference type="GO" id="GO:0009245">
    <property type="term" value="P:lipid A biosynthetic process"/>
    <property type="evidence" value="ECO:0007669"/>
    <property type="project" value="UniProtKB-KW"/>
</dbReference>
<proteinExistence type="predicted"/>
<dbReference type="Gene3D" id="1.20.5.170">
    <property type="match status" value="1"/>
</dbReference>
<protein>
    <submittedName>
        <fullName evidence="6">UDP-3-O-acylglucosamine N-acyltransferase</fullName>
        <ecNumber evidence="6">2.3.1.-</ecNumber>
    </submittedName>
</protein>
<keyword evidence="3 6" id="KW-0808">Transferase</keyword>
<keyword evidence="2" id="KW-0441">Lipid A biosynthesis</keyword>
<evidence type="ECO:0000256" key="4">
    <source>
        <dbReference type="ARBA" id="ARBA00023098"/>
    </source>
</evidence>
<dbReference type="PANTHER" id="PTHR43378:SF2">
    <property type="entry name" value="UDP-3-O-ACYLGLUCOSAMINE N-ACYLTRANSFERASE 1, MITOCHONDRIAL-RELATED"/>
    <property type="match status" value="1"/>
</dbReference>
<reference evidence="6" key="1">
    <citation type="submission" date="2019-08" db="EMBL/GenBank/DDBJ databases">
        <authorList>
            <person name="Kucharzyk K."/>
            <person name="Murdoch R.W."/>
            <person name="Higgins S."/>
            <person name="Loffler F."/>
        </authorList>
    </citation>
    <scope>NUCLEOTIDE SEQUENCE</scope>
</reference>
<organism evidence="6">
    <name type="scientific">bioreactor metagenome</name>
    <dbReference type="NCBI Taxonomy" id="1076179"/>
    <lineage>
        <taxon>unclassified sequences</taxon>
        <taxon>metagenomes</taxon>
        <taxon>ecological metagenomes</taxon>
    </lineage>
</organism>
<dbReference type="SUPFAM" id="SSF51161">
    <property type="entry name" value="Trimeric LpxA-like enzymes"/>
    <property type="match status" value="1"/>
</dbReference>
<comment type="caution">
    <text evidence="6">The sequence shown here is derived from an EMBL/GenBank/DDBJ whole genome shotgun (WGS) entry which is preliminary data.</text>
</comment>
<evidence type="ECO:0000313" key="6">
    <source>
        <dbReference type="EMBL" id="MPM52050.1"/>
    </source>
</evidence>
<dbReference type="EC" id="2.3.1.-" evidence="6"/>